<dbReference type="Pfam" id="PF10011">
    <property type="entry name" value="DUF2254"/>
    <property type="match status" value="1"/>
</dbReference>
<accession>A0A420WRQ1</accession>
<feature type="transmembrane region" description="Helical" evidence="1">
    <location>
        <begin position="58"/>
        <end position="85"/>
    </location>
</feature>
<comment type="caution">
    <text evidence="2">The sequence shown here is derived from an EMBL/GenBank/DDBJ whole genome shotgun (WGS) entry which is preliminary data.</text>
</comment>
<feature type="transmembrane region" description="Helical" evidence="1">
    <location>
        <begin position="132"/>
        <end position="152"/>
    </location>
</feature>
<reference evidence="2 3" key="1">
    <citation type="submission" date="2018-10" db="EMBL/GenBank/DDBJ databases">
        <title>Comparative analysis of microorganisms from saline springs in Andes Mountain Range, Colombia.</title>
        <authorList>
            <person name="Rubin E."/>
        </authorList>
    </citation>
    <scope>NUCLEOTIDE SEQUENCE [LARGE SCALE GENOMIC DNA]</scope>
    <source>
        <strain evidence="2 3">USBA 36</strain>
    </source>
</reference>
<keyword evidence="1" id="KW-0812">Transmembrane</keyword>
<name>A0A420WRQ1_9PROT</name>
<evidence type="ECO:0000256" key="1">
    <source>
        <dbReference type="SAM" id="Phobius"/>
    </source>
</evidence>
<feature type="transmembrane region" description="Helical" evidence="1">
    <location>
        <begin position="105"/>
        <end position="125"/>
    </location>
</feature>
<keyword evidence="1" id="KW-1133">Transmembrane helix</keyword>
<sequence length="432" mass="46516">MITKLNNAVIRLRSALWFRPTVASIGAAALALLLAGTDRLLPEFIAIPEVDGGSVKELLTLLASAMLTVTTVTLSALLVVLNMAVSQASPRALPGLMADEVTQNALSTFIATFVFALFGMLGLAIEAYDKSGLSLLFGCGLVLTIMALRYLVQWIHHIASTLRLGNIAARVHADTQASIDRFLSDPLMGAHPAAAKREVEDGTATLATTRSAYLCGIDMEEMQEIAARNGLTIELLCRPGDFLHRDRPAIAIHIGEERLDDALRGKLLDCFLLGEERSYHQDPLLGLQILGEMASRALSPGINDPKTAIICLDRLEALLSQAARPPEQEEVPRHERLSLPALTFETMLDRAMHSIARDAAPNVEVVLRQIAALERIGMAAGSERIQPALLNMLGLTADYAGNAIAVAQDREAVEQAAMRARRRLSGCLTPAG</sequence>
<dbReference type="InterPro" id="IPR018723">
    <property type="entry name" value="DUF2254_membrane"/>
</dbReference>
<organism evidence="2 3">
    <name type="scientific">Oceanibaculum indicum</name>
    <dbReference type="NCBI Taxonomy" id="526216"/>
    <lineage>
        <taxon>Bacteria</taxon>
        <taxon>Pseudomonadati</taxon>
        <taxon>Pseudomonadota</taxon>
        <taxon>Alphaproteobacteria</taxon>
        <taxon>Rhodospirillales</taxon>
        <taxon>Oceanibaculaceae</taxon>
        <taxon>Oceanibaculum</taxon>
    </lineage>
</organism>
<keyword evidence="1" id="KW-0472">Membrane</keyword>
<dbReference type="RefSeq" id="WP_183077883.1">
    <property type="nucleotide sequence ID" value="NZ_RBIG01000001.1"/>
</dbReference>
<evidence type="ECO:0000313" key="3">
    <source>
        <dbReference type="Proteomes" id="UP000277424"/>
    </source>
</evidence>
<dbReference type="AlphaFoldDB" id="A0A420WRQ1"/>
<proteinExistence type="predicted"/>
<feature type="transmembrane region" description="Helical" evidence="1">
    <location>
        <begin position="16"/>
        <end position="37"/>
    </location>
</feature>
<dbReference type="EMBL" id="RBIG01000001">
    <property type="protein sequence ID" value="RKQ73526.1"/>
    <property type="molecule type" value="Genomic_DNA"/>
</dbReference>
<dbReference type="Proteomes" id="UP000277424">
    <property type="component" value="Unassembled WGS sequence"/>
</dbReference>
<protein>
    <submittedName>
        <fullName evidence="2">Putative membrane protein</fullName>
    </submittedName>
</protein>
<gene>
    <name evidence="2" type="ORF">BCL74_1315</name>
</gene>
<evidence type="ECO:0000313" key="2">
    <source>
        <dbReference type="EMBL" id="RKQ73526.1"/>
    </source>
</evidence>